<evidence type="ECO:0000313" key="2">
    <source>
        <dbReference type="EMBL" id="KPG22818.1"/>
    </source>
</evidence>
<dbReference type="Proteomes" id="UP000186919">
    <property type="component" value="Unassembled WGS sequence"/>
</dbReference>
<accession>A0A0N1LUG0</accession>
<protein>
    <submittedName>
        <fullName evidence="1">Polyketide cyclase</fullName>
    </submittedName>
</protein>
<dbReference type="PATRIC" id="fig|83262.10.peg.5935"/>
<dbReference type="Gene3D" id="3.30.530.20">
    <property type="match status" value="1"/>
</dbReference>
<reference evidence="3 6" key="2">
    <citation type="submission" date="2016-01" db="EMBL/GenBank/DDBJ databases">
        <title>Mycobacterium immunogenum strain CD11_6 genome sequencing and assembly.</title>
        <authorList>
            <person name="Kaur G."/>
            <person name="Nair G.R."/>
            <person name="Mayilraj S."/>
        </authorList>
    </citation>
    <scope>NUCLEOTIDE SEQUENCE [LARGE SCALE GENOMIC DNA]</scope>
    <source>
        <strain evidence="3 6">CD11-6</strain>
    </source>
</reference>
<evidence type="ECO:0000313" key="4">
    <source>
        <dbReference type="Proteomes" id="UP000037843"/>
    </source>
</evidence>
<comment type="caution">
    <text evidence="1">The sequence shown here is derived from an EMBL/GenBank/DDBJ whole genome shotgun (WGS) entry which is preliminary data.</text>
</comment>
<dbReference type="SUPFAM" id="SSF55961">
    <property type="entry name" value="Bet v1-like"/>
    <property type="match status" value="1"/>
</dbReference>
<dbReference type="EMBL" id="LQYE01000028">
    <property type="protein sequence ID" value="OAT67737.1"/>
    <property type="molecule type" value="Genomic_DNA"/>
</dbReference>
<dbReference type="AlphaFoldDB" id="A0A0N1LUG0"/>
<dbReference type="RefSeq" id="WP_043080484.1">
    <property type="nucleotide sequence ID" value="NZ_CP011530.1"/>
</dbReference>
<proteinExistence type="predicted"/>
<dbReference type="Proteomes" id="UP000037962">
    <property type="component" value="Unassembled WGS sequence"/>
</dbReference>
<dbReference type="OrthoDB" id="4618973at2"/>
<dbReference type="EMBL" id="LJFS01000066">
    <property type="protein sequence ID" value="KPG22818.1"/>
    <property type="molecule type" value="Genomic_DNA"/>
</dbReference>
<dbReference type="CDD" id="cd07812">
    <property type="entry name" value="SRPBCC"/>
    <property type="match status" value="1"/>
</dbReference>
<dbReference type="STRING" id="83262.BAB75_01965"/>
<sequence length="182" mass="20115">MTLFEIETSAFCPASPDELYALVSDLPESGRWSPECIGGQWISGEPGQVGARFRGNNNRATDVVAWAPVVRGGWQTESEIVAAQAPTQFSWSILNRSGELQESVWSYFVDPAEGGSTLRHHYRMGKPTEGITEIMSHLDEEGKQRFVREWGDKLRVDMQATVDAIARITEEANIAQEAGATQ</sequence>
<dbReference type="KEGG" id="miz:BAB75_01965"/>
<dbReference type="InterPro" id="IPR019587">
    <property type="entry name" value="Polyketide_cyclase/dehydratase"/>
</dbReference>
<dbReference type="InterPro" id="IPR023393">
    <property type="entry name" value="START-like_dom_sf"/>
</dbReference>
<keyword evidence="5" id="KW-1185">Reference proteome</keyword>
<gene>
    <name evidence="1" type="ORF">AN908_09775</name>
    <name evidence="2" type="ORF">AN912_28800</name>
    <name evidence="3" type="ORF">AWB85_11400</name>
</gene>
<reference evidence="4 5" key="1">
    <citation type="submission" date="2015-09" db="EMBL/GenBank/DDBJ databases">
        <title>Genome Sequences of Mycobacterium immunogenum Isolates, Recuperated from a Chloraminated Drinking Water Distribution System Simulator Subjected to Episodes of Nitrification.</title>
        <authorList>
            <person name="Gomez-Alvarez V."/>
            <person name="Revetta R.P."/>
        </authorList>
    </citation>
    <scope>NUCLEOTIDE SEQUENCE [LARGE SCALE GENOMIC DNA]</scope>
    <source>
        <strain evidence="1 4">H008</strain>
        <strain evidence="2 5">H076</strain>
    </source>
</reference>
<organism evidence="1 4">
    <name type="scientific">Mycobacteroides immunogenum</name>
    <dbReference type="NCBI Taxonomy" id="83262"/>
    <lineage>
        <taxon>Bacteria</taxon>
        <taxon>Bacillati</taxon>
        <taxon>Actinomycetota</taxon>
        <taxon>Actinomycetes</taxon>
        <taxon>Mycobacteriales</taxon>
        <taxon>Mycobacteriaceae</taxon>
        <taxon>Mycobacteroides</taxon>
    </lineage>
</organism>
<evidence type="ECO:0000313" key="6">
    <source>
        <dbReference type="Proteomes" id="UP000186919"/>
    </source>
</evidence>
<dbReference type="GeneID" id="45762669"/>
<dbReference type="EMBL" id="LJFO01000004">
    <property type="protein sequence ID" value="KPG13076.1"/>
    <property type="molecule type" value="Genomic_DNA"/>
</dbReference>
<dbReference type="Pfam" id="PF10604">
    <property type="entry name" value="Polyketide_cyc2"/>
    <property type="match status" value="1"/>
</dbReference>
<evidence type="ECO:0000313" key="5">
    <source>
        <dbReference type="Proteomes" id="UP000037962"/>
    </source>
</evidence>
<dbReference type="Proteomes" id="UP000037843">
    <property type="component" value="Unassembled WGS sequence"/>
</dbReference>
<evidence type="ECO:0000313" key="1">
    <source>
        <dbReference type="EMBL" id="KPG13076.1"/>
    </source>
</evidence>
<name>A0A0N1LUG0_9MYCO</name>
<evidence type="ECO:0000313" key="3">
    <source>
        <dbReference type="EMBL" id="OAT67737.1"/>
    </source>
</evidence>